<dbReference type="InterPro" id="IPR027496">
    <property type="entry name" value="ARD_euk"/>
</dbReference>
<evidence type="ECO:0000256" key="8">
    <source>
        <dbReference type="ARBA" id="ARBA00023002"/>
    </source>
</evidence>
<comment type="catalytic activity">
    <reaction evidence="1 12">
        <text>1,2-dihydroxy-5-(methylsulfanyl)pent-1-en-3-one + O2 = 4-methylsulfanyl-2-oxobutanoate + formate + 2 H(+)</text>
        <dbReference type="Rhea" id="RHEA:24504"/>
        <dbReference type="ChEBI" id="CHEBI:15378"/>
        <dbReference type="ChEBI" id="CHEBI:15379"/>
        <dbReference type="ChEBI" id="CHEBI:15740"/>
        <dbReference type="ChEBI" id="CHEBI:16723"/>
        <dbReference type="ChEBI" id="CHEBI:49252"/>
        <dbReference type="EC" id="1.13.11.54"/>
    </reaction>
</comment>
<dbReference type="EC" id="1.13.11.53" evidence="12"/>
<keyword evidence="6 12" id="KW-0479">Metal-binding</keyword>
<dbReference type="InterPro" id="IPR011051">
    <property type="entry name" value="RmlC_Cupin_sf"/>
</dbReference>
<feature type="binding site" evidence="12">
    <location>
        <position position="137"/>
    </location>
    <ligand>
        <name>Ni(2+)</name>
        <dbReference type="ChEBI" id="CHEBI:49786"/>
        <note>for nickel-dependent acireductone dioxygenase activity</note>
    </ligand>
</feature>
<evidence type="ECO:0000256" key="7">
    <source>
        <dbReference type="ARBA" id="ARBA00022964"/>
    </source>
</evidence>
<keyword evidence="11 12" id="KW-0539">Nucleus</keyword>
<dbReference type="CTD" id="55256"/>
<dbReference type="GO" id="GO:0019509">
    <property type="term" value="P:L-methionine salvage from methylthioadenosine"/>
    <property type="evidence" value="ECO:0007669"/>
    <property type="project" value="UniProtKB-UniRule"/>
</dbReference>
<evidence type="ECO:0000256" key="11">
    <source>
        <dbReference type="ARBA" id="ARBA00023242"/>
    </source>
</evidence>
<sequence length="185" mass="22298">MASMNVQAWFMGDSDADQRRKHHCNPPEYVDEEYIGKHGIKFWKVNPDDYENDATYNKVRADRGYNYEDEITITKEKLPNYEEKVNWIYYLHLHLDEEIRFCLDGSGYFDFRDFKERWVRMKFTKGLFFVLPAGIYHRFTLDTNNYVKAKRLFVGEPVWTPYNRPADEKPQRATFLESIKHLTED</sequence>
<comment type="subcellular location">
    <subcellularLocation>
        <location evidence="2">Cell membrane</location>
        <topology evidence="2">Peripheral membrane protein</topology>
        <orientation evidence="2">Cytoplasmic side</orientation>
    </subcellularLocation>
    <subcellularLocation>
        <location evidence="12">Cytoplasm</location>
    </subcellularLocation>
    <subcellularLocation>
        <location evidence="12">Nucleus</location>
    </subcellularLocation>
</comment>
<evidence type="ECO:0000256" key="12">
    <source>
        <dbReference type="HAMAP-Rule" id="MF_03154"/>
    </source>
</evidence>
<evidence type="ECO:0000256" key="2">
    <source>
        <dbReference type="ARBA" id="ARBA00004413"/>
    </source>
</evidence>
<dbReference type="GO" id="GO:0010309">
    <property type="term" value="F:acireductone dioxygenase [iron(II)-requiring] activity"/>
    <property type="evidence" value="ECO:0000318"/>
    <property type="project" value="GO_Central"/>
</dbReference>
<dbReference type="FunFam" id="2.60.120.10:FF:000031">
    <property type="entry name" value="1,2-dihydroxy-3-keto-5-methylthiopentene dioxygenase"/>
    <property type="match status" value="1"/>
</dbReference>
<protein>
    <recommendedName>
        <fullName evidence="12">Acireductone dioxygenase</fullName>
    </recommendedName>
    <alternativeName>
        <fullName evidence="12">Acireductone dioxygenase (Fe(2+)-requiring)</fullName>
        <shortName evidence="12">ARD'</shortName>
        <shortName evidence="12">Fe-ARD</shortName>
        <ecNumber evidence="12">1.13.11.54</ecNumber>
    </alternativeName>
    <alternativeName>
        <fullName evidence="12">Acireductone dioxygenase (Ni(2+)-requiring)</fullName>
        <shortName evidence="12">ARD</shortName>
        <shortName evidence="12">Ni-ARD</shortName>
        <ecNumber evidence="12">1.13.11.53</ecNumber>
    </alternativeName>
</protein>
<dbReference type="RefSeq" id="XP_030830357.1">
    <property type="nucleotide sequence ID" value="XM_030974497.1"/>
</dbReference>
<comment type="catalytic activity">
    <reaction evidence="12">
        <text>1,2-dihydroxy-5-(methylsulfanyl)pent-1-en-3-one + O2 = 3-(methylsulfanyl)propanoate + CO + formate + 2 H(+)</text>
        <dbReference type="Rhea" id="RHEA:14161"/>
        <dbReference type="ChEBI" id="CHEBI:15378"/>
        <dbReference type="ChEBI" id="CHEBI:15379"/>
        <dbReference type="ChEBI" id="CHEBI:15740"/>
        <dbReference type="ChEBI" id="CHEBI:17245"/>
        <dbReference type="ChEBI" id="CHEBI:49016"/>
        <dbReference type="ChEBI" id="CHEBI:49252"/>
        <dbReference type="EC" id="1.13.11.53"/>
    </reaction>
</comment>
<dbReference type="PANTHER" id="PTHR23418:SF0">
    <property type="entry name" value="ACIREDUCTONE DIOXYGENASE"/>
    <property type="match status" value="1"/>
</dbReference>
<feature type="binding site" evidence="12">
    <location>
        <position position="94"/>
    </location>
    <ligand>
        <name>Fe(2+)</name>
        <dbReference type="ChEBI" id="CHEBI:29033"/>
        <note>for iron-dependent acireductone dioxygenase activity</note>
    </ligand>
</feature>
<dbReference type="EC" id="1.13.11.54" evidence="12"/>
<evidence type="ECO:0000313" key="14">
    <source>
        <dbReference type="Proteomes" id="UP000007110"/>
    </source>
</evidence>
<feature type="binding site" evidence="12">
    <location>
        <position position="94"/>
    </location>
    <ligand>
        <name>Ni(2+)</name>
        <dbReference type="ChEBI" id="CHEBI:49786"/>
        <note>for nickel-dependent acireductone dioxygenase activity</note>
    </ligand>
</feature>
<dbReference type="CDD" id="cd02232">
    <property type="entry name" value="cupin_ARD"/>
    <property type="match status" value="1"/>
</dbReference>
<keyword evidence="14" id="KW-1185">Reference proteome</keyword>
<keyword evidence="10 12" id="KW-0486">Methionine biosynthesis</keyword>
<evidence type="ECO:0000256" key="1">
    <source>
        <dbReference type="ARBA" id="ARBA00000428"/>
    </source>
</evidence>
<dbReference type="GO" id="GO:0005506">
    <property type="term" value="F:iron ion binding"/>
    <property type="evidence" value="ECO:0007669"/>
    <property type="project" value="UniProtKB-UniRule"/>
</dbReference>
<dbReference type="EnsemblMetazoa" id="XM_030974497">
    <property type="protein sequence ID" value="XP_030830357"/>
    <property type="gene ID" value="LOC584367"/>
</dbReference>
<feature type="binding site" evidence="12">
    <location>
        <position position="98"/>
    </location>
    <ligand>
        <name>Fe(2+)</name>
        <dbReference type="ChEBI" id="CHEBI:29033"/>
        <note>for iron-dependent acireductone dioxygenase activity</note>
    </ligand>
</feature>
<reference evidence="14" key="1">
    <citation type="submission" date="2015-02" db="EMBL/GenBank/DDBJ databases">
        <title>Genome sequencing for Strongylocentrotus purpuratus.</title>
        <authorList>
            <person name="Murali S."/>
            <person name="Liu Y."/>
            <person name="Vee V."/>
            <person name="English A."/>
            <person name="Wang M."/>
            <person name="Skinner E."/>
            <person name="Han Y."/>
            <person name="Muzny D.M."/>
            <person name="Worley K.C."/>
            <person name="Gibbs R.A."/>
        </authorList>
    </citation>
    <scope>NUCLEOTIDE SEQUENCE</scope>
</reference>
<comment type="similarity">
    <text evidence="12">Belongs to the acireductone dioxygenase (ARD) family.</text>
</comment>
<dbReference type="OMA" id="WYMDESQ"/>
<dbReference type="UniPathway" id="UPA00904">
    <property type="reaction ID" value="UER00878"/>
</dbReference>
<keyword evidence="4 12" id="KW-0533">Nickel</keyword>
<dbReference type="SUPFAM" id="SSF51182">
    <property type="entry name" value="RmlC-like cupins"/>
    <property type="match status" value="1"/>
</dbReference>
<evidence type="ECO:0000256" key="5">
    <source>
        <dbReference type="ARBA" id="ARBA00022605"/>
    </source>
</evidence>
<dbReference type="InParanoid" id="A0A7M7N310"/>
<organism evidence="13 14">
    <name type="scientific">Strongylocentrotus purpuratus</name>
    <name type="common">Purple sea urchin</name>
    <dbReference type="NCBI Taxonomy" id="7668"/>
    <lineage>
        <taxon>Eukaryota</taxon>
        <taxon>Metazoa</taxon>
        <taxon>Echinodermata</taxon>
        <taxon>Eleutherozoa</taxon>
        <taxon>Echinozoa</taxon>
        <taxon>Echinoidea</taxon>
        <taxon>Euechinoidea</taxon>
        <taxon>Echinacea</taxon>
        <taxon>Camarodonta</taxon>
        <taxon>Echinidea</taxon>
        <taxon>Strongylocentrotidae</taxon>
        <taxon>Strongylocentrotus</taxon>
    </lineage>
</organism>
<dbReference type="AlphaFoldDB" id="A0A7M7N310"/>
<keyword evidence="3 12" id="KW-0963">Cytoplasm</keyword>
<reference evidence="13" key="2">
    <citation type="submission" date="2021-01" db="UniProtKB">
        <authorList>
            <consortium name="EnsemblMetazoa"/>
        </authorList>
    </citation>
    <scope>IDENTIFICATION</scope>
</reference>
<dbReference type="PANTHER" id="PTHR23418">
    <property type="entry name" value="ACIREDUCTONE DIOXYGENASE"/>
    <property type="match status" value="1"/>
</dbReference>
<proteinExistence type="inferred from homology"/>
<dbReference type="Gene3D" id="2.60.120.10">
    <property type="entry name" value="Jelly Rolls"/>
    <property type="match status" value="1"/>
</dbReference>
<name>A0A7M7N310_STRPU</name>
<keyword evidence="8 12" id="KW-0560">Oxidoreductase</keyword>
<dbReference type="HAMAP" id="MF_03154">
    <property type="entry name" value="Salvage_MtnD_euk"/>
    <property type="match status" value="1"/>
</dbReference>
<feature type="binding site" evidence="12">
    <location>
        <position position="92"/>
    </location>
    <ligand>
        <name>Ni(2+)</name>
        <dbReference type="ChEBI" id="CHEBI:49786"/>
        <note>for nickel-dependent acireductone dioxygenase activity</note>
    </ligand>
</feature>
<dbReference type="InterPro" id="IPR004313">
    <property type="entry name" value="ARD"/>
</dbReference>
<accession>A0A7M7N310</accession>
<keyword evidence="5 12" id="KW-0028">Amino-acid biosynthesis</keyword>
<feature type="binding site" evidence="12">
    <location>
        <position position="92"/>
    </location>
    <ligand>
        <name>Fe(2+)</name>
        <dbReference type="ChEBI" id="CHEBI:29033"/>
        <note>for iron-dependent acireductone dioxygenase activity</note>
    </ligand>
</feature>
<dbReference type="GO" id="GO:0005886">
    <property type="term" value="C:plasma membrane"/>
    <property type="evidence" value="ECO:0007669"/>
    <property type="project" value="UniProtKB-SubCell"/>
</dbReference>
<dbReference type="OrthoDB" id="1867259at2759"/>
<comment type="pathway">
    <text evidence="12">Amino-acid biosynthesis; L-methionine biosynthesis via salvage pathway; L-methionine from S-methyl-5-thio-alpha-D-ribose 1-phosphate: step 5/6.</text>
</comment>
<evidence type="ECO:0000256" key="4">
    <source>
        <dbReference type="ARBA" id="ARBA00022596"/>
    </source>
</evidence>
<dbReference type="GeneID" id="584367"/>
<dbReference type="GO" id="GO:0005634">
    <property type="term" value="C:nucleus"/>
    <property type="evidence" value="ECO:0007669"/>
    <property type="project" value="UniProtKB-SubCell"/>
</dbReference>
<dbReference type="GO" id="GO:0005737">
    <property type="term" value="C:cytoplasm"/>
    <property type="evidence" value="ECO:0007669"/>
    <property type="project" value="UniProtKB-SubCell"/>
</dbReference>
<dbReference type="GO" id="GO:0006555">
    <property type="term" value="P:methionine metabolic process"/>
    <property type="evidence" value="ECO:0000318"/>
    <property type="project" value="GO_Central"/>
</dbReference>
<evidence type="ECO:0000256" key="10">
    <source>
        <dbReference type="ARBA" id="ARBA00023167"/>
    </source>
</evidence>
<dbReference type="InterPro" id="IPR014710">
    <property type="entry name" value="RmlC-like_jellyroll"/>
</dbReference>
<evidence type="ECO:0000256" key="6">
    <source>
        <dbReference type="ARBA" id="ARBA00022723"/>
    </source>
</evidence>
<keyword evidence="9 12" id="KW-0408">Iron</keyword>
<keyword evidence="7 12" id="KW-0223">Dioxygenase</keyword>
<comment type="function">
    <text evidence="12">Catalyzes 2 different reactions between oxygen and the acireductone 1,2-dihydroxy-3-keto-5-methylthiopentene (DHK-MTPene) depending upon the metal bound in the active site. Fe-containing acireductone dioxygenase (Fe-ARD) produces formate and 2-keto-4-methylthiobutyrate (KMTB), the alpha-ketoacid precursor of methionine in the methionine recycle pathway. Ni-containing acireductone dioxygenase (Ni-ARD) produces methylthiopropionate, carbon monoxide and formate, and does not lie on the methionine recycle pathway.</text>
</comment>
<evidence type="ECO:0000256" key="9">
    <source>
        <dbReference type="ARBA" id="ARBA00023004"/>
    </source>
</evidence>
<dbReference type="GO" id="GO:0010308">
    <property type="term" value="F:acireductone dioxygenase (Ni2+-requiring) activity"/>
    <property type="evidence" value="ECO:0007669"/>
    <property type="project" value="UniProtKB-UniRule"/>
</dbReference>
<dbReference type="Pfam" id="PF03079">
    <property type="entry name" value="ARD"/>
    <property type="match status" value="1"/>
</dbReference>
<comment type="cofactor">
    <cofactor evidence="12">
        <name>Fe(2+)</name>
        <dbReference type="ChEBI" id="CHEBI:29033"/>
    </cofactor>
    <cofactor evidence="12">
        <name>Ni(2+)</name>
        <dbReference type="ChEBI" id="CHEBI:49786"/>
    </cofactor>
    <text evidence="12">Binds either 1 Fe or Ni cation per monomer. Iron-binding promotes an acireductone dioxygenase reaction producing 2-keto-4-methylthiobutyrate, while nickel-binding promotes an acireductone dioxygenase reaction producing 3-(methylsulfanyl)propanoate.</text>
</comment>
<dbReference type="Proteomes" id="UP000007110">
    <property type="component" value="Unassembled WGS sequence"/>
</dbReference>
<evidence type="ECO:0000256" key="3">
    <source>
        <dbReference type="ARBA" id="ARBA00022490"/>
    </source>
</evidence>
<evidence type="ECO:0000313" key="13">
    <source>
        <dbReference type="EnsemblMetazoa" id="XP_030830357"/>
    </source>
</evidence>
<feature type="binding site" evidence="12">
    <location>
        <position position="137"/>
    </location>
    <ligand>
        <name>Fe(2+)</name>
        <dbReference type="ChEBI" id="CHEBI:29033"/>
        <note>for iron-dependent acireductone dioxygenase activity</note>
    </ligand>
</feature>
<dbReference type="KEGG" id="spu:584367"/>
<feature type="binding site" evidence="12">
    <location>
        <position position="98"/>
    </location>
    <ligand>
        <name>Ni(2+)</name>
        <dbReference type="ChEBI" id="CHEBI:49786"/>
        <note>for nickel-dependent acireductone dioxygenase activity</note>
    </ligand>
</feature>
<dbReference type="GO" id="GO:0016151">
    <property type="term" value="F:nickel cation binding"/>
    <property type="evidence" value="ECO:0007669"/>
    <property type="project" value="UniProtKB-UniRule"/>
</dbReference>
<dbReference type="FunCoup" id="A0A7M7N310">
    <property type="interactions" value="1089"/>
</dbReference>